<accession>A0A7C1FET7</accession>
<evidence type="ECO:0000256" key="1">
    <source>
        <dbReference type="SAM" id="MobiDB-lite"/>
    </source>
</evidence>
<evidence type="ECO:0000313" key="3">
    <source>
        <dbReference type="EMBL" id="HDX31232.1"/>
    </source>
</evidence>
<gene>
    <name evidence="3" type="ORF">ENQ20_07015</name>
</gene>
<keyword evidence="2" id="KW-0472">Membrane</keyword>
<evidence type="ECO:0000256" key="2">
    <source>
        <dbReference type="SAM" id="Phobius"/>
    </source>
</evidence>
<reference evidence="3" key="1">
    <citation type="journal article" date="2020" name="mSystems">
        <title>Genome- and Community-Level Interaction Insights into Carbon Utilization and Element Cycling Functions of Hydrothermarchaeota in Hydrothermal Sediment.</title>
        <authorList>
            <person name="Zhou Z."/>
            <person name="Liu Y."/>
            <person name="Xu W."/>
            <person name="Pan J."/>
            <person name="Luo Z.H."/>
            <person name="Li M."/>
        </authorList>
    </citation>
    <scope>NUCLEOTIDE SEQUENCE [LARGE SCALE GENOMIC DNA]</scope>
    <source>
        <strain evidence="3">SpSt-289</strain>
    </source>
</reference>
<name>A0A7C1FET7_9CHLR</name>
<dbReference type="EMBL" id="DSMG01000077">
    <property type="protein sequence ID" value="HDX31232.1"/>
    <property type="molecule type" value="Genomic_DNA"/>
</dbReference>
<protein>
    <submittedName>
        <fullName evidence="3">Uncharacterized protein</fullName>
    </submittedName>
</protein>
<sequence>MSLRIQGWPRGLIGIAIGIFFVLTSVAPASANHPCDPPNIIPPEVCNMDIFTGERPMQLPVGWNAFVIYGNPEFIQDQHTFFGGYNLTIASTSPFKAGIYTQVKVTPGAGYRASISWGAPNYPDLFGRQLGIDPTGGTDPNAPTVIWGPMHWGEGRILNYPPPDVNIDVRARALGDTITVFFLTDHPQTASYDLILVDAIALYPDESAPAVELLPTATPMPEPLIEPTPEPVVAAAEERVAAVPLPTDTPTATPTATATPTETPTATFTPSPTHTPTSTPTPTWTALPPATSEPLFSAARAQEQAVSLTRSLSADSLLLLGGFGFGGALFFGTSWGWLHFRRRGR</sequence>
<comment type="caution">
    <text evidence="3">The sequence shown here is derived from an EMBL/GenBank/DDBJ whole genome shotgun (WGS) entry which is preliminary data.</text>
</comment>
<keyword evidence="2" id="KW-0812">Transmembrane</keyword>
<dbReference type="AlphaFoldDB" id="A0A7C1FET7"/>
<keyword evidence="2" id="KW-1133">Transmembrane helix</keyword>
<feature type="transmembrane region" description="Helical" evidence="2">
    <location>
        <begin position="317"/>
        <end position="338"/>
    </location>
</feature>
<feature type="region of interest" description="Disordered" evidence="1">
    <location>
        <begin position="245"/>
        <end position="284"/>
    </location>
</feature>
<organism evidence="3">
    <name type="scientific">Caldilinea aerophila</name>
    <dbReference type="NCBI Taxonomy" id="133453"/>
    <lineage>
        <taxon>Bacteria</taxon>
        <taxon>Bacillati</taxon>
        <taxon>Chloroflexota</taxon>
        <taxon>Caldilineae</taxon>
        <taxon>Caldilineales</taxon>
        <taxon>Caldilineaceae</taxon>
        <taxon>Caldilinea</taxon>
    </lineage>
</organism>
<proteinExistence type="predicted"/>